<sequence>MQFAGGEEKNIEEFVKSLNQLGINVVVTGGKLGDLHVHFLNKYKMLGVKVGSKFDLRRLCRSIGAVAIPTLRTPAIEEVGECDEVYIDEIGSDELAFFKQNLTAGHIATIIIRGSSANVMDDTERAIIDGINNFRILTRDNRLLAGGGAVEFELARQIEKYGALCPGMEQYSINKFAVSMEVLPKQLADNSGAKSINLLSQLRTVHQDGKKTFGLNVTPEGTAVADMVPLGIYDPYLTKYWMIKLATNLAVTLLSVDQIIMAKQAEGPLPKTPGKLDPGRTANILGVRKHCRTIGKKDRKNQRKQLRSLKQEQANERKGTRNHVRPPVVVCILSLSRSISPKNILSRLVQGRYKDHIAESERGLTFLRLPERKSRFCFLCPDAVNMLDVLDSLKVADIVLFVWNGQDYQLSDYLLPLLSSILAQGLPSFFNVLINPFENNVNYEQEKRCLAAMADKWGLQGRFYKLDTAQEQDALLRLMSSCSTKPLSMQEHRTRLLVESCTIAESNSEVVLNLQRNVVSLKRCCILCQTGLCTLRLCGYVRGPSLDVNRLVHIPGWGDYQLSSVDVLLDPHPLHEFQKFTVSGFRNFAVANPECQEKLYSEIVAVSFLNYLRYDQLQCFLDDSTEHPKHFFPKGTSEYQATWMMDIPEYGESIPDTENVLTISTDGTNDEACNSEVGSLESSYNVEMLDYEEMDTDCVSNKQDVATDWRVPPSARHERYSWYRSLKSFRTSFWDPKENLPHDYVRIVQFKNFSVTKKRILEQEVKGAVDGWYVAIYVKSVKMECAGCKSSLIADYCADAVANPVLVLCNSSHPLVVYSLLPNEQKMALLNVLLRKHAFCDQPIRSKDELLFHIGYRRYFVSPVFSQHTNGDKHKVERFLPGNATVVASFFAPVMFPPAGVSVFKLSTNGQLSLVGTGSLMNVDADRVILKRVVLSGHPYKINRRHAVVRNMFFNRGKISQAVSNHGHFVVALMPSSICHSIPLDVICKLVQLNFNIALLRSLSLTGKMQCQVDKKEHLRQVLLFLSNGGLSAVAAAEKIQAVYEEEAISDRVARKWFSRFREGNFDLSDSARSGRPSDFDEEKLNALVHEIPRQSTRELAEKIGCGHVTVSRHLLSMGKVLFSLDTFKPWPTVARSSARSSQMMLNGSDPLNCVQEVVVVAVSGNLLVVALMPSNIYHSIPLDVICKVDKKEHLRRVLLFLSNGGVSAVVAAEKIQAVYEEEAISDRVTGKSERSSDFDEGKLNALVHENPRQSTRELAEKIGCSHVTVSRHLLFMGKRVSVAASLLARYRQAVAQRRPFFSQIITGDEKWCLYVNMKQRKEWLSPSKDPTARPKPKLHERKIMPSVCYVRSAGRGGYPLIVASSSFVEIHMLFITACILEVLMDATPERDISRISRSPIRVEITPMMNYELKNVIQCDIAQVKQVLLEFSSVCLEIRNLVVECREMYLPALCVYNSGSKDLLLPYFSTHHSLGSEKRSEREIVRSVGHLLPLLKVVAFDFAYPSIYGLVLTQDLLRFIHRCDAAVHRLISLMHMVYYEELSSKWKTSHLHLPTVFDFLAQILASLVSLDMAIQMHVNLKDDWTIYSRFVKTIFKNDAATGTEKVKLKMVEKMLKAIDMELFKGHIFKSCAAKRNAASGIRVNDKLVRQFSSMTRTYALKADNPYCNSSVHELPWLILLLLAYEYDMETHIMCACALLSFGHLYFRRIDKKLLHFFWKRFSKTSAFTFCCNIHWQPCEFLYRTSPDIRGIVDTSSALNLPPKCNIDFPMSSQIFELSHHELVTLEVTINSACQPESVLKQSPRKFTSILFRVFQLSMEVKHESQRVISNWLKSTSVVEKYSLEKCVRCFKTVKAIQRCLLKNQRYCADLLFRSMQQVSSLLLKTLVAVRLSLKCDRRYRTVLDSMLDALNAGLHVLSRPVTVESWIVLNLAFSFGLGVRIDELDLSWTFLFTQEIVPSDQMKLINELMDQMSFIINYRENFSRCFDCSFLMYVPWWKLNDLSTSHLGKRCDCSHSETLFCSLNDHLSRSAAVARRWHNSALMPILELRVLNCLRQNRLVVIGDSVENNLRFSLFGNSQRETLVLAKERLICIHMLRQLPFRVAARVVNVGQFVRRRLDESFYNLSTVASYDWQSYAEMRHLAKYELQVPMTVPNLPCCDQELDVISVLRQFETFVDVYAYNLDDQYFVEKIRKSKYQNMFGLQRALQSMRTHGLGMLSTLMNIAYRFLTNRLRICLQLMLSRSFKSRLIREMRFIQTLPSSSIRMYPYDRAEALEQDFKSSTDANGQTDLDRFRVFLTEIGNTLGYLRLIRTAGLNVCLGSLRLLANCKVDFVESSGSESVNPSYALWRDVVRRISEWQQGILKHQDCFKLLIKIFATEFRGDDFAAAQNFYSVIPALTLNFADHCLVYKEGFQHYYENVMSFTDDGFAVGTAFLLNILGQFDHFASLRWFTSVSSKISSDKKLLMEEVLSATDKTLHQTVSFRIRRKEEFEQELIKVSDALTSSRMFFHADTTFRMQLMCTSRLIIVAPVAVSYLANCRAAFFPFVTTFEVAMFPEKLQEQDQCQGSQGGASKEGSTKRKTIKEKADVREGPPDHRVKETKQSSKNPCSEESAPTFTEPDMTDYDTSDRICNLTDKEKKNVKNLPRLSRKDRHKYRCAFRLFDKNHDGKVTAAELAAGMQALNQKFTNEEAANMVHRYAENNDGTVDFRGFLKIMCDNPTFLDKSAEVIIAFQIFDRDRDGYINQDDVRNGVATMGIKVSDAEIASMFQAGDHDKDGRINFKEFVQVWVDSVKRS</sequence>
<dbReference type="Gene3D" id="3.50.7.10">
    <property type="entry name" value="GroEL"/>
    <property type="match status" value="1"/>
</dbReference>
<feature type="domain" description="Bms1-type G" evidence="7">
    <location>
        <begin position="326"/>
        <end position="485"/>
    </location>
</feature>
<dbReference type="InterPro" id="IPR007034">
    <property type="entry name" value="BMS1_TSR1_C"/>
</dbReference>
<dbReference type="Gene3D" id="3.30.420.10">
    <property type="entry name" value="Ribonuclease H-like superfamily/Ribonuclease H"/>
    <property type="match status" value="1"/>
</dbReference>
<feature type="compositionally biased region" description="Basic residues" evidence="5">
    <location>
        <begin position="295"/>
        <end position="307"/>
    </location>
</feature>
<dbReference type="GO" id="GO:0016197">
    <property type="term" value="P:endosomal transport"/>
    <property type="evidence" value="ECO:0007669"/>
    <property type="project" value="TreeGrafter"/>
</dbReference>
<dbReference type="PROSITE" id="PS00018">
    <property type="entry name" value="EF_HAND_1"/>
    <property type="match status" value="3"/>
</dbReference>
<dbReference type="InterPro" id="IPR028283">
    <property type="entry name" value="WASH-7_C"/>
</dbReference>
<dbReference type="Pfam" id="PF00118">
    <property type="entry name" value="Cpn60_TCP1"/>
    <property type="match status" value="1"/>
</dbReference>
<dbReference type="GO" id="GO:0005768">
    <property type="term" value="C:endosome"/>
    <property type="evidence" value="ECO:0007669"/>
    <property type="project" value="TreeGrafter"/>
</dbReference>
<dbReference type="FunFam" id="1.10.238.10:FF:000001">
    <property type="entry name" value="Calmodulin 1"/>
    <property type="match status" value="1"/>
</dbReference>
<dbReference type="GO" id="GO:0007032">
    <property type="term" value="P:endosome organization"/>
    <property type="evidence" value="ECO:0007669"/>
    <property type="project" value="TreeGrafter"/>
</dbReference>
<dbReference type="InterPro" id="IPR018247">
    <property type="entry name" value="EF_Hand_1_Ca_BS"/>
</dbReference>
<evidence type="ECO:0000256" key="2">
    <source>
        <dbReference type="ARBA" id="ARBA00022517"/>
    </source>
</evidence>
<feature type="region of interest" description="Disordered" evidence="5">
    <location>
        <begin position="295"/>
        <end position="321"/>
    </location>
</feature>
<feature type="domain" description="EF-hand" evidence="6">
    <location>
        <begin position="2761"/>
        <end position="2796"/>
    </location>
</feature>
<dbReference type="InterPro" id="IPR002423">
    <property type="entry name" value="Cpn60/GroEL/TCP-1"/>
</dbReference>
<dbReference type="Pfam" id="PF22298">
    <property type="entry name" value="Tsr1_G-like"/>
    <property type="match status" value="1"/>
</dbReference>
<dbReference type="InterPro" id="IPR028282">
    <property type="entry name" value="WASH-7_central"/>
</dbReference>
<evidence type="ECO:0000256" key="1">
    <source>
        <dbReference type="ARBA" id="ARBA00004604"/>
    </source>
</evidence>
<dbReference type="InterPro" id="IPR036388">
    <property type="entry name" value="WH-like_DNA-bd_sf"/>
</dbReference>
<dbReference type="InterPro" id="IPR036397">
    <property type="entry name" value="RNaseH_sf"/>
</dbReference>
<dbReference type="InterPro" id="IPR002048">
    <property type="entry name" value="EF_hand_dom"/>
</dbReference>
<dbReference type="Pfam" id="PF14744">
    <property type="entry name" value="WASH-7_mid"/>
    <property type="match status" value="1"/>
</dbReference>
<evidence type="ECO:0000313" key="8">
    <source>
        <dbReference type="EMBL" id="KFD62508.1"/>
    </source>
</evidence>
<dbReference type="InterPro" id="IPR012948">
    <property type="entry name" value="AARP2CN"/>
</dbReference>
<dbReference type="Pfam" id="PF17906">
    <property type="entry name" value="HTH_48"/>
    <property type="match status" value="1"/>
</dbReference>
<dbReference type="Pfam" id="PF08142">
    <property type="entry name" value="AARP2CN"/>
    <property type="match status" value="1"/>
</dbReference>
<dbReference type="Pfam" id="PF13499">
    <property type="entry name" value="EF-hand_7"/>
    <property type="match status" value="2"/>
</dbReference>
<dbReference type="GO" id="GO:0042254">
    <property type="term" value="P:ribosome biogenesis"/>
    <property type="evidence" value="ECO:0007669"/>
    <property type="project" value="UniProtKB-KW"/>
</dbReference>
<dbReference type="SMART" id="SM00054">
    <property type="entry name" value="EFh"/>
    <property type="match status" value="3"/>
</dbReference>
<keyword evidence="2" id="KW-0690">Ribosome biogenesis</keyword>
<organism evidence="8">
    <name type="scientific">Trichuris suis</name>
    <name type="common">pig whipworm</name>
    <dbReference type="NCBI Taxonomy" id="68888"/>
    <lineage>
        <taxon>Eukaryota</taxon>
        <taxon>Metazoa</taxon>
        <taxon>Ecdysozoa</taxon>
        <taxon>Nematoda</taxon>
        <taxon>Enoplea</taxon>
        <taxon>Dorylaimia</taxon>
        <taxon>Trichinellida</taxon>
        <taxon>Trichuridae</taxon>
        <taxon>Trichuris</taxon>
    </lineage>
</organism>
<evidence type="ECO:0000259" key="7">
    <source>
        <dbReference type="PROSITE" id="PS51714"/>
    </source>
</evidence>
<feature type="region of interest" description="Disordered" evidence="5">
    <location>
        <begin position="2562"/>
        <end position="2623"/>
    </location>
</feature>
<feature type="compositionally biased region" description="Polar residues" evidence="5">
    <location>
        <begin position="2605"/>
        <end position="2617"/>
    </location>
</feature>
<dbReference type="GO" id="GO:0071203">
    <property type="term" value="C:WASH complex"/>
    <property type="evidence" value="ECO:0007669"/>
    <property type="project" value="InterPro"/>
</dbReference>
<dbReference type="EMBL" id="KL367594">
    <property type="protein sequence ID" value="KFD62508.1"/>
    <property type="molecule type" value="Genomic_DNA"/>
</dbReference>
<dbReference type="Pfam" id="PF14746">
    <property type="entry name" value="WASH-7_C"/>
    <property type="match status" value="1"/>
</dbReference>
<dbReference type="InterPro" id="IPR030387">
    <property type="entry name" value="G_Bms1/Tsr1_dom"/>
</dbReference>
<dbReference type="Gene3D" id="1.10.238.10">
    <property type="entry name" value="EF-hand"/>
    <property type="match status" value="1"/>
</dbReference>
<dbReference type="InterPro" id="IPR027307">
    <property type="entry name" value="WASH7"/>
</dbReference>
<dbReference type="InterPro" id="IPR027410">
    <property type="entry name" value="TCP-1-like_intermed_sf"/>
</dbReference>
<dbReference type="Pfam" id="PF14745">
    <property type="entry name" value="WASH-4_N"/>
    <property type="match status" value="1"/>
</dbReference>
<feature type="domain" description="EF-hand" evidence="6">
    <location>
        <begin position="2652"/>
        <end position="2687"/>
    </location>
</feature>
<dbReference type="Pfam" id="PF04950">
    <property type="entry name" value="RIBIOP_C"/>
    <property type="match status" value="1"/>
</dbReference>
<dbReference type="SMART" id="SM01362">
    <property type="entry name" value="DUF663"/>
    <property type="match status" value="1"/>
</dbReference>
<evidence type="ECO:0000256" key="4">
    <source>
        <dbReference type="ARBA" id="ARBA00023242"/>
    </source>
</evidence>
<dbReference type="Gene3D" id="1.10.10.1450">
    <property type="match status" value="2"/>
</dbReference>
<dbReference type="InterPro" id="IPR011992">
    <property type="entry name" value="EF-hand-dom_pair"/>
</dbReference>
<keyword evidence="3" id="KW-0106">Calcium</keyword>
<evidence type="ECO:0000256" key="5">
    <source>
        <dbReference type="SAM" id="MobiDB-lite"/>
    </source>
</evidence>
<dbReference type="GO" id="GO:0003676">
    <property type="term" value="F:nucleic acid binding"/>
    <property type="evidence" value="ECO:0007669"/>
    <property type="project" value="InterPro"/>
</dbReference>
<proteinExistence type="predicted"/>
<feature type="compositionally biased region" description="Basic and acidic residues" evidence="5">
    <location>
        <begin position="2585"/>
        <end position="2604"/>
    </location>
</feature>
<dbReference type="InterPro" id="IPR028191">
    <property type="entry name" value="WASH-4_N"/>
</dbReference>
<keyword evidence="4" id="KW-0539">Nucleus</keyword>
<dbReference type="Gene3D" id="1.10.10.10">
    <property type="entry name" value="Winged helix-like DNA-binding domain superfamily/Winged helix DNA-binding domain"/>
    <property type="match status" value="2"/>
</dbReference>
<dbReference type="GO" id="GO:0005524">
    <property type="term" value="F:ATP binding"/>
    <property type="evidence" value="ECO:0007669"/>
    <property type="project" value="InterPro"/>
</dbReference>
<dbReference type="SUPFAM" id="SSF48592">
    <property type="entry name" value="GroEL equatorial domain-like"/>
    <property type="match status" value="1"/>
</dbReference>
<dbReference type="InterPro" id="IPR027413">
    <property type="entry name" value="GROEL-like_equatorial_sf"/>
</dbReference>
<dbReference type="CDD" id="cd00051">
    <property type="entry name" value="EFh"/>
    <property type="match status" value="2"/>
</dbReference>
<dbReference type="GO" id="GO:0005730">
    <property type="term" value="C:nucleolus"/>
    <property type="evidence" value="ECO:0007669"/>
    <property type="project" value="UniProtKB-SubCell"/>
</dbReference>
<dbReference type="SMART" id="SM00785">
    <property type="entry name" value="AARP2CN"/>
    <property type="match status" value="1"/>
</dbReference>
<feature type="domain" description="EF-hand" evidence="6">
    <location>
        <begin position="2725"/>
        <end position="2760"/>
    </location>
</feature>
<dbReference type="PROSITE" id="PS51714">
    <property type="entry name" value="G_BMS1"/>
    <property type="match status" value="1"/>
</dbReference>
<dbReference type="InterPro" id="IPR041426">
    <property type="entry name" value="Mos1_HTH"/>
</dbReference>
<name>A0A085MZ62_9BILA</name>
<dbReference type="GO" id="GO:0005509">
    <property type="term" value="F:calcium ion binding"/>
    <property type="evidence" value="ECO:0007669"/>
    <property type="project" value="InterPro"/>
</dbReference>
<evidence type="ECO:0008006" key="9">
    <source>
        <dbReference type="Google" id="ProtNLM"/>
    </source>
</evidence>
<evidence type="ECO:0000259" key="6">
    <source>
        <dbReference type="PROSITE" id="PS50222"/>
    </source>
</evidence>
<dbReference type="Gene3D" id="1.10.560.10">
    <property type="entry name" value="GroEL-like equatorial domain"/>
    <property type="match status" value="1"/>
</dbReference>
<feature type="compositionally biased region" description="Basic and acidic residues" evidence="5">
    <location>
        <begin position="309"/>
        <end position="319"/>
    </location>
</feature>
<accession>A0A085MZ62</accession>
<dbReference type="PANTHER" id="PTHR31409:SF0">
    <property type="entry name" value="WASH COMPLEX SUBUNIT 4"/>
    <property type="match status" value="1"/>
</dbReference>
<reference evidence="8" key="1">
    <citation type="journal article" date="2014" name="Nat. Genet.">
        <title>Genome and transcriptome of the porcine whipworm Trichuris suis.</title>
        <authorList>
            <person name="Jex A.R."/>
            <person name="Nejsum P."/>
            <person name="Schwarz E.M."/>
            <person name="Hu L."/>
            <person name="Young N.D."/>
            <person name="Hall R.S."/>
            <person name="Korhonen P.K."/>
            <person name="Liao S."/>
            <person name="Thamsborg S."/>
            <person name="Xia J."/>
            <person name="Xu P."/>
            <person name="Wang S."/>
            <person name="Scheerlinck J.P."/>
            <person name="Hofmann A."/>
            <person name="Sternberg P.W."/>
            <person name="Wang J."/>
            <person name="Gasser R.B."/>
        </authorList>
    </citation>
    <scope>NUCLEOTIDE SEQUENCE [LARGE SCALE GENOMIC DNA]</scope>
    <source>
        <strain evidence="8">DCEP-RM93F</strain>
    </source>
</reference>
<dbReference type="PANTHER" id="PTHR31409">
    <property type="entry name" value="WASH COMPLEX SUBUNIT 4"/>
    <property type="match status" value="1"/>
</dbReference>
<dbReference type="Gene3D" id="3.30.260.10">
    <property type="entry name" value="TCP-1-like chaperonin intermediate domain"/>
    <property type="match status" value="1"/>
</dbReference>
<dbReference type="SUPFAM" id="SSF54849">
    <property type="entry name" value="GroEL-intermediate domain like"/>
    <property type="match status" value="1"/>
</dbReference>
<dbReference type="SUPFAM" id="SSF47473">
    <property type="entry name" value="EF-hand"/>
    <property type="match status" value="1"/>
</dbReference>
<dbReference type="Proteomes" id="UP000030758">
    <property type="component" value="Unassembled WGS sequence"/>
</dbReference>
<dbReference type="InterPro" id="IPR027409">
    <property type="entry name" value="GroEL-like_apical_dom_sf"/>
</dbReference>
<protein>
    <recommendedName>
        <fullName evidence="9">T-complex protein 1 subunit theta</fullName>
    </recommendedName>
</protein>
<comment type="subcellular location">
    <subcellularLocation>
        <location evidence="1">Nucleus</location>
        <location evidence="1">Nucleolus</location>
    </subcellularLocation>
</comment>
<dbReference type="SUPFAM" id="SSF52029">
    <property type="entry name" value="GroEL apical domain-like"/>
    <property type="match status" value="1"/>
</dbReference>
<evidence type="ECO:0000256" key="3">
    <source>
        <dbReference type="ARBA" id="ARBA00022837"/>
    </source>
</evidence>
<dbReference type="PROSITE" id="PS50222">
    <property type="entry name" value="EF_HAND_2"/>
    <property type="match status" value="3"/>
</dbReference>
<gene>
    <name evidence="8" type="ORF">M514_04413</name>
</gene>